<dbReference type="EMBL" id="JAVDYB010000001">
    <property type="protein sequence ID" value="MDR7277125.1"/>
    <property type="molecule type" value="Genomic_DNA"/>
</dbReference>
<gene>
    <name evidence="1" type="ORF">J2S41_003903</name>
</gene>
<organism evidence="1 2">
    <name type="scientific">Catenuloplanes atrovinosus</name>
    <dbReference type="NCBI Taxonomy" id="137266"/>
    <lineage>
        <taxon>Bacteria</taxon>
        <taxon>Bacillati</taxon>
        <taxon>Actinomycetota</taxon>
        <taxon>Actinomycetes</taxon>
        <taxon>Micromonosporales</taxon>
        <taxon>Micromonosporaceae</taxon>
        <taxon>Catenuloplanes</taxon>
    </lineage>
</organism>
<sequence length="132" mass="13916">MDLKVWVDDWQMQCCGAPFSVGDEVSWTLREPDTAWLEAVLDKDVAGGIGGAEEHHGGVSEDAVPTVGTVVAIHAVHCRYAPLSDEAGTRLVPVAGSGVVDTVRSADGWIPDRGDLRFAGYVVQLTGGQGAR</sequence>
<accession>A0AAE4CD32</accession>
<keyword evidence="2" id="KW-1185">Reference proteome</keyword>
<evidence type="ECO:0000313" key="1">
    <source>
        <dbReference type="EMBL" id="MDR7277125.1"/>
    </source>
</evidence>
<dbReference type="Pfam" id="PF20218">
    <property type="entry name" value="DUF6578"/>
    <property type="match status" value="1"/>
</dbReference>
<proteinExistence type="predicted"/>
<dbReference type="Proteomes" id="UP001183643">
    <property type="component" value="Unassembled WGS sequence"/>
</dbReference>
<dbReference type="InterPro" id="IPR046485">
    <property type="entry name" value="DUF6578"/>
</dbReference>
<protein>
    <submittedName>
        <fullName evidence="1">Uncharacterized protein</fullName>
    </submittedName>
</protein>
<dbReference type="AlphaFoldDB" id="A0AAE4CD32"/>
<evidence type="ECO:0000313" key="2">
    <source>
        <dbReference type="Proteomes" id="UP001183643"/>
    </source>
</evidence>
<reference evidence="1" key="1">
    <citation type="submission" date="2023-07" db="EMBL/GenBank/DDBJ databases">
        <title>Sequencing the genomes of 1000 actinobacteria strains.</title>
        <authorList>
            <person name="Klenk H.-P."/>
        </authorList>
    </citation>
    <scope>NUCLEOTIDE SEQUENCE</scope>
    <source>
        <strain evidence="1">DSM 44707</strain>
    </source>
</reference>
<comment type="caution">
    <text evidence="1">The sequence shown here is derived from an EMBL/GenBank/DDBJ whole genome shotgun (WGS) entry which is preliminary data.</text>
</comment>
<dbReference type="RefSeq" id="WP_310369326.1">
    <property type="nucleotide sequence ID" value="NZ_JAVDYB010000001.1"/>
</dbReference>
<name>A0AAE4CD32_9ACTN</name>